<comment type="caution">
    <text evidence="2">The sequence shown here is derived from an EMBL/GenBank/DDBJ whole genome shotgun (WGS) entry which is preliminary data.</text>
</comment>
<organism evidence="2 3">
    <name type="scientific">Dorea amylophila</name>
    <dbReference type="NCBI Taxonomy" id="2981789"/>
    <lineage>
        <taxon>Bacteria</taxon>
        <taxon>Bacillati</taxon>
        <taxon>Bacillota</taxon>
        <taxon>Clostridia</taxon>
        <taxon>Lachnospirales</taxon>
        <taxon>Lachnospiraceae</taxon>
        <taxon>Dorea</taxon>
    </lineage>
</organism>
<accession>A0ABW8B1S4</accession>
<evidence type="ECO:0000259" key="1">
    <source>
        <dbReference type="Pfam" id="PF00149"/>
    </source>
</evidence>
<dbReference type="InterPro" id="IPR029052">
    <property type="entry name" value="Metallo-depent_PP-like"/>
</dbReference>
<sequence>MIFYTGDIHGDIKGIINWMDLLKQQYPVEQQYLVKKQNTETQKIILLQLGDAGLNFCMDERDQKLKKELQDKIDELKTEGIYIQILFVRGNHEARPGNLDRYIEKEVYSGWVYVEDNPKGPAFPDLIFLKDGEIYSIPDGEETKKFLVVGGARSSDFFGRFLKGMEGAGWWFDEELSDCEFEQILATAGKIEEPVYVLSHMLPSDWAPEREHDEDAGEKQKSRTEQWLQRIADTLGDRVVRWLAGHYHIEIRAERYEIVYKEIRKLE</sequence>
<dbReference type="InterPro" id="IPR004843">
    <property type="entry name" value="Calcineurin-like_PHP"/>
</dbReference>
<feature type="domain" description="Calcineurin-like phosphoesterase" evidence="1">
    <location>
        <begin position="3"/>
        <end position="249"/>
    </location>
</feature>
<keyword evidence="3" id="KW-1185">Reference proteome</keyword>
<name>A0ABW8B1S4_9FIRM</name>
<dbReference type="SUPFAM" id="SSF56300">
    <property type="entry name" value="Metallo-dependent phosphatases"/>
    <property type="match status" value="1"/>
</dbReference>
<evidence type="ECO:0000313" key="2">
    <source>
        <dbReference type="EMBL" id="MFI7846621.1"/>
    </source>
</evidence>
<reference evidence="2 3" key="1">
    <citation type="submission" date="2024-08" db="EMBL/GenBank/DDBJ databases">
        <authorList>
            <person name="Vancuren S.J."/>
            <person name="Allen-Vercoe E."/>
        </authorList>
    </citation>
    <scope>NUCLEOTIDE SEQUENCE [LARGE SCALE GENOMIC DNA]</scope>
    <source>
        <strain evidence="2 3">16-6-I_42_FAA</strain>
    </source>
</reference>
<dbReference type="EMBL" id="JBITRD010000016">
    <property type="protein sequence ID" value="MFI7846621.1"/>
    <property type="molecule type" value="Genomic_DNA"/>
</dbReference>
<dbReference type="RefSeq" id="WP_396570477.1">
    <property type="nucleotide sequence ID" value="NZ_JBITRD010000016.1"/>
</dbReference>
<proteinExistence type="predicted"/>
<dbReference type="Pfam" id="PF00149">
    <property type="entry name" value="Metallophos"/>
    <property type="match status" value="1"/>
</dbReference>
<dbReference type="Proteomes" id="UP001614216">
    <property type="component" value="Unassembled WGS sequence"/>
</dbReference>
<evidence type="ECO:0000313" key="3">
    <source>
        <dbReference type="Proteomes" id="UP001614216"/>
    </source>
</evidence>
<protein>
    <submittedName>
        <fullName evidence="2">Metallophosphoesterase</fullName>
    </submittedName>
</protein>
<dbReference type="Gene3D" id="3.60.21.10">
    <property type="match status" value="1"/>
</dbReference>
<gene>
    <name evidence="2" type="ORF">ACIF0M_14075</name>
</gene>